<keyword evidence="2" id="KW-0472">Membrane</keyword>
<dbReference type="InterPro" id="IPR027417">
    <property type="entry name" value="P-loop_NTPase"/>
</dbReference>
<accession>A0A7I4NLL7</accession>
<dbReference type="PANTHER" id="PTHR32046:SF11">
    <property type="entry name" value="IMMUNE-ASSOCIATED NUCLEOTIDE-BINDING PROTEIN 10-LIKE"/>
    <property type="match status" value="1"/>
</dbReference>
<keyword evidence="2" id="KW-0812">Transmembrane</keyword>
<dbReference type="Proteomes" id="UP000006672">
    <property type="component" value="Unassembled WGS sequence"/>
</dbReference>
<feature type="transmembrane region" description="Helical" evidence="2">
    <location>
        <begin position="693"/>
        <end position="715"/>
    </location>
</feature>
<proteinExistence type="predicted"/>
<dbReference type="PANTHER" id="PTHR32046">
    <property type="entry name" value="G DOMAIN-CONTAINING PROTEIN"/>
    <property type="match status" value="1"/>
</dbReference>
<gene>
    <name evidence="4" type="primary">Bm4046</name>
</gene>
<dbReference type="WBParaSite" id="Bm4046e.1">
    <property type="protein sequence ID" value="Bm4046e.1"/>
    <property type="gene ID" value="WBGene00224307"/>
</dbReference>
<dbReference type="Gene3D" id="3.40.50.300">
    <property type="entry name" value="P-loop containing nucleotide triphosphate hydrolases"/>
    <property type="match status" value="1"/>
</dbReference>
<evidence type="ECO:0000256" key="2">
    <source>
        <dbReference type="SAM" id="Phobius"/>
    </source>
</evidence>
<evidence type="ECO:0000256" key="1">
    <source>
        <dbReference type="SAM" id="MobiDB-lite"/>
    </source>
</evidence>
<keyword evidence="3" id="KW-1185">Reference proteome</keyword>
<dbReference type="InParanoid" id="A0A7I4NLL7"/>
<dbReference type="AlphaFoldDB" id="A0A7I4NLL7"/>
<sequence>MVVISAEISTQQKISKFAGEEFDVSNVRTVFAGASKDNIKRADRVILLVGPIGSNKSNLIDCMCNYFYGAKFDGARYKIADEIFDRHSTPMKSITKYVFNATAMSFRPVIIDTPEITIDSELPMKATARTLHDFLVESPHIHINALCVVLKFDEASISKDEKIISEAINLFPPYMLPSTIILFSSNDEKPSLPSSIKLVLRDLNLNYNKFYFFSDYYLKHNKENKQDDEIENQKERQSWNLSMSELDRFFEQVRRLNPRQIIPDENIEFLDKEMMQHTSAFAPSTRAVPHERIIPIKLVDRESISVKTSAALKNWNSPVIKRYFYDPETMTHREYVMSLQKNGKLSAGEYANVHNFDTVTPIYKAHETLINDIPLENQAMKGRELSSDENGVAYLYVRSTPPPEYSTEAVAVLHQPSDDAESGKTKIKKRLSTAIDMESQQKAHSQYSKSAVQRQIARRTSSGSEHSKSYGLSPQQQQLPKRQIKQTNQVIKRLEDTVPSTKYAIHSRASQRQNDQEHRNYLKTPKMKRSKSPILLRLLMSKKKLHPSTSFTDAQEQLDKSFEQPRALETDQSLQSPLRSYGQLIHDDEMEEERQDGTIHLSEESPTTAAISRQILRTEKAWVGMKSGRDVNERDELLDVKELNLEEGLTPHPYKTDPWTMNRRTDKVGADGVGLMEVRKTTYSTWNWINCCFYLLAPLFIFFIIIAIIITLALLA</sequence>
<evidence type="ECO:0000313" key="3">
    <source>
        <dbReference type="Proteomes" id="UP000006672"/>
    </source>
</evidence>
<feature type="region of interest" description="Disordered" evidence="1">
    <location>
        <begin position="436"/>
        <end position="485"/>
    </location>
</feature>
<dbReference type="SUPFAM" id="SSF52540">
    <property type="entry name" value="P-loop containing nucleoside triphosphate hydrolases"/>
    <property type="match status" value="1"/>
</dbReference>
<evidence type="ECO:0000313" key="4">
    <source>
        <dbReference type="WBParaSite" id="Bm4046e.1"/>
    </source>
</evidence>
<name>A0A7I4NLL7_BRUMA</name>
<keyword evidence="2" id="KW-1133">Transmembrane helix</keyword>
<protein>
    <submittedName>
        <fullName evidence="4">RNA polymerase II-associated factor 1 homolog</fullName>
    </submittedName>
</protein>
<feature type="compositionally biased region" description="Polar residues" evidence="1">
    <location>
        <begin position="438"/>
        <end position="464"/>
    </location>
</feature>
<organism evidence="3 4">
    <name type="scientific">Brugia malayi</name>
    <name type="common">Filarial nematode worm</name>
    <dbReference type="NCBI Taxonomy" id="6279"/>
    <lineage>
        <taxon>Eukaryota</taxon>
        <taxon>Metazoa</taxon>
        <taxon>Ecdysozoa</taxon>
        <taxon>Nematoda</taxon>
        <taxon>Chromadorea</taxon>
        <taxon>Rhabditida</taxon>
        <taxon>Spirurina</taxon>
        <taxon>Spiruromorpha</taxon>
        <taxon>Filarioidea</taxon>
        <taxon>Onchocercidae</taxon>
        <taxon>Brugia</taxon>
    </lineage>
</organism>
<reference evidence="4" key="2">
    <citation type="submission" date="2020-12" db="UniProtKB">
        <authorList>
            <consortium name="WormBaseParasite"/>
        </authorList>
    </citation>
    <scope>IDENTIFICATION</scope>
</reference>
<reference evidence="3" key="1">
    <citation type="journal article" date="2007" name="Science">
        <title>Draft genome of the filarial nematode parasite Brugia malayi.</title>
        <authorList>
            <person name="Ghedin E."/>
            <person name="Wang S."/>
            <person name="Spiro D."/>
            <person name="Caler E."/>
            <person name="Zhao Q."/>
            <person name="Crabtree J."/>
            <person name="Allen J.E."/>
            <person name="Delcher A.L."/>
            <person name="Guiliano D.B."/>
            <person name="Miranda-Saavedra D."/>
            <person name="Angiuoli S.V."/>
            <person name="Creasy T."/>
            <person name="Amedeo P."/>
            <person name="Haas B."/>
            <person name="El-Sayed N.M."/>
            <person name="Wortman J.R."/>
            <person name="Feldblyum T."/>
            <person name="Tallon L."/>
            <person name="Schatz M."/>
            <person name="Shumway M."/>
            <person name="Koo H."/>
            <person name="Salzberg S.L."/>
            <person name="Schobel S."/>
            <person name="Pertea M."/>
            <person name="Pop M."/>
            <person name="White O."/>
            <person name="Barton G.J."/>
            <person name="Carlow C.K."/>
            <person name="Crawford M.J."/>
            <person name="Daub J."/>
            <person name="Dimmic M.W."/>
            <person name="Estes C.F."/>
            <person name="Foster J.M."/>
            <person name="Ganatra M."/>
            <person name="Gregory W.F."/>
            <person name="Johnson N.M."/>
            <person name="Jin J."/>
            <person name="Komuniecki R."/>
            <person name="Korf I."/>
            <person name="Kumar S."/>
            <person name="Laney S."/>
            <person name="Li B.W."/>
            <person name="Li W."/>
            <person name="Lindblom T.H."/>
            <person name="Lustigman S."/>
            <person name="Ma D."/>
            <person name="Maina C.V."/>
            <person name="Martin D.M."/>
            <person name="McCarter J.P."/>
            <person name="McReynolds L."/>
            <person name="Mitreva M."/>
            <person name="Nutman T.B."/>
            <person name="Parkinson J."/>
            <person name="Peregrin-Alvarez J.M."/>
            <person name="Poole C."/>
            <person name="Ren Q."/>
            <person name="Saunders L."/>
            <person name="Sluder A.E."/>
            <person name="Smith K."/>
            <person name="Stanke M."/>
            <person name="Unnasch T.R."/>
            <person name="Ware J."/>
            <person name="Wei A.D."/>
            <person name="Weil G."/>
            <person name="Williams D.J."/>
            <person name="Zhang Y."/>
            <person name="Williams S.A."/>
            <person name="Fraser-Liggett C."/>
            <person name="Slatko B."/>
            <person name="Blaxter M.L."/>
            <person name="Scott A.L."/>
        </authorList>
    </citation>
    <scope>NUCLEOTIDE SEQUENCE</scope>
    <source>
        <strain evidence="3">FR3</strain>
    </source>
</reference>
<feature type="region of interest" description="Disordered" evidence="1">
    <location>
        <begin position="498"/>
        <end position="521"/>
    </location>
</feature>